<organism evidence="2 3">
    <name type="scientific">Salibacterium qingdaonense</name>
    <dbReference type="NCBI Taxonomy" id="266892"/>
    <lineage>
        <taxon>Bacteria</taxon>
        <taxon>Bacillati</taxon>
        <taxon>Bacillota</taxon>
        <taxon>Bacilli</taxon>
        <taxon>Bacillales</taxon>
        <taxon>Bacillaceae</taxon>
    </lineage>
</organism>
<evidence type="ECO:0000313" key="3">
    <source>
        <dbReference type="Proteomes" id="UP000199668"/>
    </source>
</evidence>
<feature type="region of interest" description="Disordered" evidence="1">
    <location>
        <begin position="49"/>
        <end position="95"/>
    </location>
</feature>
<accession>A0A1I4QNK4</accession>
<keyword evidence="3" id="KW-1185">Reference proteome</keyword>
<name>A0A1I4QNK4_9BACI</name>
<dbReference type="Pfam" id="PF17261">
    <property type="entry name" value="DUF5327"/>
    <property type="match status" value="1"/>
</dbReference>
<proteinExistence type="predicted"/>
<protein>
    <recommendedName>
        <fullName evidence="4">YwdI family protein</fullName>
    </recommendedName>
</protein>
<gene>
    <name evidence="2" type="ORF">SAMN04488054_1462</name>
</gene>
<evidence type="ECO:0000313" key="2">
    <source>
        <dbReference type="EMBL" id="SFM41599.1"/>
    </source>
</evidence>
<dbReference type="EMBL" id="FOTY01000046">
    <property type="protein sequence ID" value="SFM41599.1"/>
    <property type="molecule type" value="Genomic_DNA"/>
</dbReference>
<sequence>MYIPAETVVEKMEEEMMALSERLDREDEEAVKRHARVIKAYCDILAGEEEHIDKKSTGRSVPAPSSAGSGAASVPKTSSSHTEDLPSTDGNLLDF</sequence>
<dbReference type="AlphaFoldDB" id="A0A1I4QNK4"/>
<feature type="compositionally biased region" description="Low complexity" evidence="1">
    <location>
        <begin position="60"/>
        <end position="75"/>
    </location>
</feature>
<evidence type="ECO:0000256" key="1">
    <source>
        <dbReference type="SAM" id="MobiDB-lite"/>
    </source>
</evidence>
<evidence type="ECO:0008006" key="4">
    <source>
        <dbReference type="Google" id="ProtNLM"/>
    </source>
</evidence>
<dbReference type="STRING" id="266892.SAMN04488054_1462"/>
<dbReference type="Proteomes" id="UP000199668">
    <property type="component" value="Unassembled WGS sequence"/>
</dbReference>
<reference evidence="2 3" key="1">
    <citation type="submission" date="2016-10" db="EMBL/GenBank/DDBJ databases">
        <authorList>
            <person name="de Groot N.N."/>
        </authorList>
    </citation>
    <scope>NUCLEOTIDE SEQUENCE [LARGE SCALE GENOMIC DNA]</scope>
    <source>
        <strain evidence="2 3">CGMCC 1.6134</strain>
    </source>
</reference>
<dbReference type="InterPro" id="IPR035218">
    <property type="entry name" value="DUF5327"/>
</dbReference>